<comment type="caution">
    <text evidence="1">The sequence shown here is derived from an EMBL/GenBank/DDBJ whole genome shotgun (WGS) entry which is preliminary data.</text>
</comment>
<accession>A0A444VTR2</accession>
<protein>
    <submittedName>
        <fullName evidence="1">Deaminase, BURPS668_1122 family</fullName>
    </submittedName>
</protein>
<proteinExistence type="predicted"/>
<evidence type="ECO:0000313" key="1">
    <source>
        <dbReference type="EMBL" id="RYJ36814.1"/>
    </source>
</evidence>
<organism evidence="1 2">
    <name type="scientific">Flavobacterium anhuiense</name>
    <dbReference type="NCBI Taxonomy" id="459526"/>
    <lineage>
        <taxon>Bacteria</taxon>
        <taxon>Pseudomonadati</taxon>
        <taxon>Bacteroidota</taxon>
        <taxon>Flavobacteriia</taxon>
        <taxon>Flavobacteriales</taxon>
        <taxon>Flavobacteriaceae</taxon>
        <taxon>Flavobacterium</taxon>
    </lineage>
</organism>
<dbReference type="EMBL" id="JUIV01000023">
    <property type="protein sequence ID" value="RYJ36814.1"/>
    <property type="molecule type" value="Genomic_DNA"/>
</dbReference>
<reference evidence="1 2" key="1">
    <citation type="submission" date="2014-12" db="EMBL/GenBank/DDBJ databases">
        <title>Genome sequence of Flavobacterium anhuiense RCM74.</title>
        <authorList>
            <person name="Kim J.F."/>
            <person name="Song J.Y."/>
            <person name="Kwak M.-J."/>
            <person name="Lee S.-W."/>
        </authorList>
    </citation>
    <scope>NUCLEOTIDE SEQUENCE [LARGE SCALE GENOMIC DNA]</scope>
    <source>
        <strain evidence="1 2">RCM74</strain>
    </source>
</reference>
<sequence>MEDYAVVLANDLVVKASNFGGINNLKYNRQGKVTSFTFEGQKIVALFQFKSNEFLDYVDESYFEKIKEKEVQKEGNKYDGVDKKLWENFVFKKYDKLVRAQFGDTIFGLLRDSSGLCYNYHKWTYTNPYKGPSDPRPAPEALASGQLCDTFIQGTHAKDFFDTYKNYTFLDTNENDIRLIGEIASLLKTAGEKTAEAFLNFNLTGVDTTKFTFHNTENQLSRVELLEYKKGLELWLKMLKKYQTEIGKLGHEEQLFIAIDIMYRHNILTLLTVDQRISILKILVEKKALMNWYWENLSIGFVHKEDLAIHILESFTNASDADSFLKKLTLKNTIDLEYKDRDGILHTDYTTLYKLLFYRMDDYLGNDNFTKFAFELNRIVLLKNGIVQSENGILISNPENLKPINQFVKYNFIWNKRYNKVFKGEVDYSITYPSISTIKIKEKICREVVYESAHGIPVEYATKFYENEVVLNHFDLVSISYLSNPSFIDLCEYGDCSNQTFLASAGFIDYLLEKQDTKMKLEVLSRSLQTLSLAFGVGELLVAIRTGNLIRGLIGAYTIAGDIYSYVISSPAFIEYLQEAYPDDYQSIRETLDMIGLLNGLTNAGVAIGYSAYNINQATKFIGEVDALKLNPAAIERMTAAEINALQTTREKLLAEMYILRKNANTNTIIEGKIRAYRDFRNLNIPNAIRGTKSEWDLARQTILNYRAAGNSAGNFGYLEGNINNNSLDNLLDSLTGTRIFRSIKSEIADTEPYIFTPLDVKWTRNTDSEFRMLNKLALSLEPNAKITDEFLNYEGTLKIISENAYCTSCQGIVIQFNKMFPKINIVLIDATKI</sequence>
<dbReference type="RefSeq" id="WP_242502614.1">
    <property type="nucleotide sequence ID" value="NZ_JUIV01000023.1"/>
</dbReference>
<evidence type="ECO:0000313" key="2">
    <source>
        <dbReference type="Proteomes" id="UP000290433"/>
    </source>
</evidence>
<name>A0A444VTR2_9FLAO</name>
<dbReference type="Pfam" id="PF14424">
    <property type="entry name" value="Toxin-deaminase"/>
    <property type="match status" value="1"/>
</dbReference>
<dbReference type="Proteomes" id="UP000290433">
    <property type="component" value="Unassembled WGS sequence"/>
</dbReference>
<dbReference type="AlphaFoldDB" id="A0A444VTR2"/>
<gene>
    <name evidence="1" type="ORF">NU08_4213</name>
</gene>
<dbReference type="InterPro" id="IPR032721">
    <property type="entry name" value="Toxin-deaminase"/>
</dbReference>